<sequence length="318" mass="33903">MKPILFFGEALMDQFYDAAGELQSSLPGGSVLNAAVGAARLGLPTAFCGGIGGDEEGRALLRLLNREDIDHRFTFYKKDRATAAAQVRLTPQGQPAFAFRRAGCADESVTPDDMAGIDPNDFSGLHCGGVMLASEPGASAQEALAEKFYDAAVPVSFDLNVRPALIADKQNYCERALRFMIRPQLVKFSRDDIEWFFPGEDVNDSFAAMHQARRGALTVLTAGAQGSLIASGQVCERLFAYSVAVADTTGCGDGYAAGLLRGLFSLPDATAWDELTAEQARWVGSGASAVAARVCEKQGAIAAMPRFRDIYSANGTHQ</sequence>
<feature type="domain" description="Carbohydrate kinase PfkB" evidence="6">
    <location>
        <begin position="24"/>
        <end position="305"/>
    </location>
</feature>
<evidence type="ECO:0000256" key="3">
    <source>
        <dbReference type="ARBA" id="ARBA00022741"/>
    </source>
</evidence>
<evidence type="ECO:0000256" key="5">
    <source>
        <dbReference type="ARBA" id="ARBA00022840"/>
    </source>
</evidence>
<keyword evidence="4 7" id="KW-0418">Kinase</keyword>
<comment type="similarity">
    <text evidence="1">Belongs to the carbohydrate kinase PfkB family.</text>
</comment>
<evidence type="ECO:0000256" key="2">
    <source>
        <dbReference type="ARBA" id="ARBA00022679"/>
    </source>
</evidence>
<keyword evidence="2" id="KW-0808">Transferase</keyword>
<dbReference type="CDD" id="cd01167">
    <property type="entry name" value="bac_FRK"/>
    <property type="match status" value="1"/>
</dbReference>
<dbReference type="GO" id="GO:0016301">
    <property type="term" value="F:kinase activity"/>
    <property type="evidence" value="ECO:0007669"/>
    <property type="project" value="UniProtKB-KW"/>
</dbReference>
<dbReference type="EMBL" id="VUNH01000004">
    <property type="protein sequence ID" value="MST55332.1"/>
    <property type="molecule type" value="Genomic_DNA"/>
</dbReference>
<dbReference type="GO" id="GO:0005524">
    <property type="term" value="F:ATP binding"/>
    <property type="evidence" value="ECO:0007669"/>
    <property type="project" value="UniProtKB-KW"/>
</dbReference>
<evidence type="ECO:0000259" key="6">
    <source>
        <dbReference type="Pfam" id="PF00294"/>
    </source>
</evidence>
<dbReference type="Proteomes" id="UP000473699">
    <property type="component" value="Unassembled WGS sequence"/>
</dbReference>
<keyword evidence="3" id="KW-0547">Nucleotide-binding</keyword>
<dbReference type="InterPro" id="IPR029056">
    <property type="entry name" value="Ribokinase-like"/>
</dbReference>
<evidence type="ECO:0000256" key="4">
    <source>
        <dbReference type="ARBA" id="ARBA00022777"/>
    </source>
</evidence>
<dbReference type="AlphaFoldDB" id="A0A6L5YCR0"/>
<protein>
    <submittedName>
        <fullName evidence="7">Carbohydrate kinase</fullName>
    </submittedName>
</protein>
<dbReference type="Gene3D" id="3.40.1190.20">
    <property type="match status" value="1"/>
</dbReference>
<evidence type="ECO:0000256" key="1">
    <source>
        <dbReference type="ARBA" id="ARBA00010688"/>
    </source>
</evidence>
<evidence type="ECO:0000313" key="8">
    <source>
        <dbReference type="Proteomes" id="UP000473699"/>
    </source>
</evidence>
<accession>A0A6L5YCR0</accession>
<gene>
    <name evidence="7" type="ORF">FYJ74_04700</name>
</gene>
<dbReference type="RefSeq" id="WP_154528439.1">
    <property type="nucleotide sequence ID" value="NZ_VUNH01000004.1"/>
</dbReference>
<evidence type="ECO:0000313" key="7">
    <source>
        <dbReference type="EMBL" id="MST55332.1"/>
    </source>
</evidence>
<comment type="caution">
    <text evidence="7">The sequence shown here is derived from an EMBL/GenBank/DDBJ whole genome shotgun (WGS) entry which is preliminary data.</text>
</comment>
<dbReference type="PANTHER" id="PTHR43085">
    <property type="entry name" value="HEXOKINASE FAMILY MEMBER"/>
    <property type="match status" value="1"/>
</dbReference>
<dbReference type="InterPro" id="IPR011611">
    <property type="entry name" value="PfkB_dom"/>
</dbReference>
<dbReference type="Pfam" id="PF00294">
    <property type="entry name" value="PfkB"/>
    <property type="match status" value="1"/>
</dbReference>
<keyword evidence="5" id="KW-0067">ATP-binding</keyword>
<keyword evidence="8" id="KW-1185">Reference proteome</keyword>
<organism evidence="7 8">
    <name type="scientific">Pyramidobacter porci</name>
    <dbReference type="NCBI Taxonomy" id="2605789"/>
    <lineage>
        <taxon>Bacteria</taxon>
        <taxon>Thermotogati</taxon>
        <taxon>Synergistota</taxon>
        <taxon>Synergistia</taxon>
        <taxon>Synergistales</taxon>
        <taxon>Dethiosulfovibrionaceae</taxon>
        <taxon>Pyramidobacter</taxon>
    </lineage>
</organism>
<dbReference type="SUPFAM" id="SSF53613">
    <property type="entry name" value="Ribokinase-like"/>
    <property type="match status" value="1"/>
</dbReference>
<dbReference type="PANTHER" id="PTHR43085:SF1">
    <property type="entry name" value="PSEUDOURIDINE KINASE-RELATED"/>
    <property type="match status" value="1"/>
</dbReference>
<proteinExistence type="inferred from homology"/>
<name>A0A6L5YCR0_9BACT</name>
<reference evidence="7 8" key="1">
    <citation type="submission" date="2019-08" db="EMBL/GenBank/DDBJ databases">
        <title>In-depth cultivation of the pig gut microbiome towards novel bacterial diversity and tailored functional studies.</title>
        <authorList>
            <person name="Wylensek D."/>
            <person name="Hitch T.C.A."/>
            <person name="Clavel T."/>
        </authorList>
    </citation>
    <scope>NUCLEOTIDE SEQUENCE [LARGE SCALE GENOMIC DNA]</scope>
    <source>
        <strain evidence="7 8">SM-530-WT-4B</strain>
    </source>
</reference>
<dbReference type="InterPro" id="IPR050306">
    <property type="entry name" value="PfkB_Carbo_kinase"/>
</dbReference>